<protein>
    <recommendedName>
        <fullName evidence="2">Transposase DDE domain-containing protein</fullName>
    </recommendedName>
</protein>
<feature type="compositionally biased region" description="Basic residues" evidence="1">
    <location>
        <begin position="36"/>
        <end position="45"/>
    </location>
</feature>
<dbReference type="Proteomes" id="UP001500893">
    <property type="component" value="Unassembled WGS sequence"/>
</dbReference>
<comment type="caution">
    <text evidence="3">The sequence shown here is derived from an EMBL/GenBank/DDBJ whole genome shotgun (WGS) entry which is preliminary data.</text>
</comment>
<feature type="domain" description="Transposase DDE" evidence="2">
    <location>
        <begin position="3"/>
        <end position="94"/>
    </location>
</feature>
<accession>A0ABP6MJN7</accession>
<evidence type="ECO:0000259" key="2">
    <source>
        <dbReference type="Pfam" id="PF13586"/>
    </source>
</evidence>
<evidence type="ECO:0000313" key="3">
    <source>
        <dbReference type="EMBL" id="GAA3116729.1"/>
    </source>
</evidence>
<name>A0ABP6MJN7_9ACTN</name>
<reference evidence="4" key="1">
    <citation type="journal article" date="2019" name="Int. J. Syst. Evol. Microbiol.">
        <title>The Global Catalogue of Microorganisms (GCM) 10K type strain sequencing project: providing services to taxonomists for standard genome sequencing and annotation.</title>
        <authorList>
            <consortium name="The Broad Institute Genomics Platform"/>
            <consortium name="The Broad Institute Genome Sequencing Center for Infectious Disease"/>
            <person name="Wu L."/>
            <person name="Ma J."/>
        </authorList>
    </citation>
    <scope>NUCLEOTIDE SEQUENCE [LARGE SCALE GENOMIC DNA]</scope>
    <source>
        <strain evidence="4">JCM 11574</strain>
    </source>
</reference>
<gene>
    <name evidence="3" type="ORF">GCM10010521_00630</name>
</gene>
<keyword evidence="4" id="KW-1185">Reference proteome</keyword>
<feature type="region of interest" description="Disordered" evidence="1">
    <location>
        <begin position="30"/>
        <end position="53"/>
    </location>
</feature>
<dbReference type="Pfam" id="PF13586">
    <property type="entry name" value="DDE_Tnp_1_2"/>
    <property type="match status" value="1"/>
</dbReference>
<sequence length="100" mass="11625">MAVLADRAYSSRAIRGHLRRRGIRAVIPQPADQIGHRVRRGRRGGRPPGFDRETYKQRNTVERCINRFKQWRRLAMRTDKPAIVFQAALHLAAIPIRTRS</sequence>
<evidence type="ECO:0000313" key="4">
    <source>
        <dbReference type="Proteomes" id="UP001500893"/>
    </source>
</evidence>
<proteinExistence type="predicted"/>
<dbReference type="PANTHER" id="PTHR30007:SF1">
    <property type="entry name" value="BLR1914 PROTEIN"/>
    <property type="match status" value="1"/>
</dbReference>
<dbReference type="InterPro" id="IPR025668">
    <property type="entry name" value="Tnp_DDE_dom"/>
</dbReference>
<organism evidence="3 4">
    <name type="scientific">Streptomyces rameus</name>
    <dbReference type="NCBI Taxonomy" id="68261"/>
    <lineage>
        <taxon>Bacteria</taxon>
        <taxon>Bacillati</taxon>
        <taxon>Actinomycetota</taxon>
        <taxon>Actinomycetes</taxon>
        <taxon>Kitasatosporales</taxon>
        <taxon>Streptomycetaceae</taxon>
        <taxon>Streptomyces</taxon>
    </lineage>
</organism>
<dbReference type="EMBL" id="BAAAVM010000001">
    <property type="protein sequence ID" value="GAA3116729.1"/>
    <property type="molecule type" value="Genomic_DNA"/>
</dbReference>
<evidence type="ECO:0000256" key="1">
    <source>
        <dbReference type="SAM" id="MobiDB-lite"/>
    </source>
</evidence>
<dbReference type="PANTHER" id="PTHR30007">
    <property type="entry name" value="PHP DOMAIN PROTEIN"/>
    <property type="match status" value="1"/>
</dbReference>